<evidence type="ECO:0000256" key="4">
    <source>
        <dbReference type="ARBA" id="ARBA00022475"/>
    </source>
</evidence>
<dbReference type="AlphaFoldDB" id="A0ABD2Q0J6"/>
<feature type="compositionally biased region" description="Polar residues" evidence="8">
    <location>
        <begin position="1"/>
        <end position="14"/>
    </location>
</feature>
<feature type="transmembrane region" description="Helical" evidence="9">
    <location>
        <begin position="106"/>
        <end position="127"/>
    </location>
</feature>
<comment type="caution">
    <text evidence="11">The sequence shown here is derived from an EMBL/GenBank/DDBJ whole genome shotgun (WGS) entry which is preliminary data.</text>
</comment>
<dbReference type="PRINTS" id="PR01231">
    <property type="entry name" value="HCO3TRNSPORT"/>
</dbReference>
<feature type="compositionally biased region" description="Gly residues" evidence="8">
    <location>
        <begin position="47"/>
        <end position="60"/>
    </location>
</feature>
<gene>
    <name evidence="11" type="primary">SLC4A8_3</name>
    <name evidence="11" type="ORF">Ciccas_008231</name>
</gene>
<evidence type="ECO:0000256" key="8">
    <source>
        <dbReference type="SAM" id="MobiDB-lite"/>
    </source>
</evidence>
<comment type="subcellular location">
    <subcellularLocation>
        <location evidence="1">Cell membrane</location>
        <topology evidence="1">Multi-pass membrane protein</topology>
    </subcellularLocation>
</comment>
<name>A0ABD2Q0J6_9PLAT</name>
<accession>A0ABD2Q0J6</accession>
<dbReference type="FunFam" id="1.10.287.570:FF:000001">
    <property type="entry name" value="Anion exchange protein"/>
    <property type="match status" value="1"/>
</dbReference>
<sequence length="271" mass="29700">MGNGITGQQINDSPNAEEPHKLSDPANKTEVQVENAVPDVTDVAENGGDGGGDHFTGGDGSDPKKNINALALHRTGRFCGGLILDIKRKLPWYASDFKDALSAQCFGSFFFLYFACLAPIITFGGLLSQETGGNLGTIESILSGAIVGIIYALFSGQPLTIQGSTGPLLVFEKIIYTLCKNFKFSYLPFRLWIGMWIALFLLAMVAFDLSALVQYITRFTEESFATLIACIFIMKAIEKLIDIRDYAMVDRYVSSINSIVLFCLRMRLGFI</sequence>
<evidence type="ECO:0000256" key="1">
    <source>
        <dbReference type="ARBA" id="ARBA00004651"/>
    </source>
</evidence>
<feature type="region of interest" description="Disordered" evidence="8">
    <location>
        <begin position="1"/>
        <end position="61"/>
    </location>
</feature>
<evidence type="ECO:0000256" key="6">
    <source>
        <dbReference type="ARBA" id="ARBA00022989"/>
    </source>
</evidence>
<dbReference type="InterPro" id="IPR011531">
    <property type="entry name" value="HCO3_transpt-like_TM_dom"/>
</dbReference>
<dbReference type="PANTHER" id="PTHR11453:SF36">
    <property type="entry name" value="ANION EXCHANGE PROTEIN"/>
    <property type="match status" value="1"/>
</dbReference>
<dbReference type="EMBL" id="JBJKFK010001414">
    <property type="protein sequence ID" value="KAL3313169.1"/>
    <property type="molecule type" value="Genomic_DNA"/>
</dbReference>
<keyword evidence="4" id="KW-1003">Cell membrane</keyword>
<dbReference type="GO" id="GO:0005886">
    <property type="term" value="C:plasma membrane"/>
    <property type="evidence" value="ECO:0007669"/>
    <property type="project" value="UniProtKB-SubCell"/>
</dbReference>
<keyword evidence="12" id="KW-1185">Reference proteome</keyword>
<evidence type="ECO:0000256" key="5">
    <source>
        <dbReference type="ARBA" id="ARBA00022692"/>
    </source>
</evidence>
<feature type="domain" description="Bicarbonate transporter-like transmembrane" evidence="10">
    <location>
        <begin position="77"/>
        <end position="249"/>
    </location>
</feature>
<evidence type="ECO:0000256" key="9">
    <source>
        <dbReference type="SAM" id="Phobius"/>
    </source>
</evidence>
<keyword evidence="3" id="KW-0813">Transport</keyword>
<evidence type="ECO:0000256" key="3">
    <source>
        <dbReference type="ARBA" id="ARBA00022448"/>
    </source>
</evidence>
<dbReference type="Gene3D" id="1.10.287.570">
    <property type="entry name" value="Helical hairpin bin"/>
    <property type="match status" value="1"/>
</dbReference>
<proteinExistence type="inferred from homology"/>
<evidence type="ECO:0000256" key="2">
    <source>
        <dbReference type="ARBA" id="ARBA00010993"/>
    </source>
</evidence>
<evidence type="ECO:0000313" key="11">
    <source>
        <dbReference type="EMBL" id="KAL3313169.1"/>
    </source>
</evidence>
<keyword evidence="7 9" id="KW-0472">Membrane</keyword>
<evidence type="ECO:0000259" key="10">
    <source>
        <dbReference type="Pfam" id="PF00955"/>
    </source>
</evidence>
<keyword evidence="6 9" id="KW-1133">Transmembrane helix</keyword>
<keyword evidence="5 9" id="KW-0812">Transmembrane</keyword>
<dbReference type="InterPro" id="IPR003020">
    <property type="entry name" value="HCO3_transpt_euk"/>
</dbReference>
<evidence type="ECO:0000313" key="12">
    <source>
        <dbReference type="Proteomes" id="UP001626550"/>
    </source>
</evidence>
<dbReference type="PANTHER" id="PTHR11453">
    <property type="entry name" value="ANION EXCHANGE PROTEIN"/>
    <property type="match status" value="1"/>
</dbReference>
<reference evidence="11 12" key="1">
    <citation type="submission" date="2024-11" db="EMBL/GenBank/DDBJ databases">
        <title>Adaptive evolution of stress response genes in parasites aligns with host niche diversity.</title>
        <authorList>
            <person name="Hahn C."/>
            <person name="Resl P."/>
        </authorList>
    </citation>
    <scope>NUCLEOTIDE SEQUENCE [LARGE SCALE GENOMIC DNA]</scope>
    <source>
        <strain evidence="11">EGGRZ-B1_66</strain>
        <tissue evidence="11">Body</tissue>
    </source>
</reference>
<dbReference type="Pfam" id="PF00955">
    <property type="entry name" value="HCO3_cotransp"/>
    <property type="match status" value="1"/>
</dbReference>
<protein>
    <submittedName>
        <fullName evidence="11">Electroneutral sodium bicarbonate exchanger 1</fullName>
    </submittedName>
</protein>
<feature type="transmembrane region" description="Helical" evidence="9">
    <location>
        <begin position="191"/>
        <end position="217"/>
    </location>
</feature>
<evidence type="ECO:0000256" key="7">
    <source>
        <dbReference type="ARBA" id="ARBA00023136"/>
    </source>
</evidence>
<dbReference type="Proteomes" id="UP001626550">
    <property type="component" value="Unassembled WGS sequence"/>
</dbReference>
<organism evidence="11 12">
    <name type="scientific">Cichlidogyrus casuarinus</name>
    <dbReference type="NCBI Taxonomy" id="1844966"/>
    <lineage>
        <taxon>Eukaryota</taxon>
        <taxon>Metazoa</taxon>
        <taxon>Spiralia</taxon>
        <taxon>Lophotrochozoa</taxon>
        <taxon>Platyhelminthes</taxon>
        <taxon>Monogenea</taxon>
        <taxon>Monopisthocotylea</taxon>
        <taxon>Dactylogyridea</taxon>
        <taxon>Ancyrocephalidae</taxon>
        <taxon>Cichlidogyrus</taxon>
    </lineage>
</organism>
<feature type="transmembrane region" description="Helical" evidence="9">
    <location>
        <begin position="134"/>
        <end position="154"/>
    </location>
</feature>
<comment type="similarity">
    <text evidence="2">Belongs to the anion exchanger (TC 2.A.31) family.</text>
</comment>